<evidence type="ECO:0000256" key="1">
    <source>
        <dbReference type="SAM" id="MobiDB-lite"/>
    </source>
</evidence>
<accession>A0A699KKA2</accession>
<organism evidence="4">
    <name type="scientific">Tanacetum cinerariifolium</name>
    <name type="common">Dalmatian daisy</name>
    <name type="synonym">Chrysanthemum cinerariifolium</name>
    <dbReference type="NCBI Taxonomy" id="118510"/>
    <lineage>
        <taxon>Eukaryota</taxon>
        <taxon>Viridiplantae</taxon>
        <taxon>Streptophyta</taxon>
        <taxon>Embryophyta</taxon>
        <taxon>Tracheophyta</taxon>
        <taxon>Spermatophyta</taxon>
        <taxon>Magnoliopsida</taxon>
        <taxon>eudicotyledons</taxon>
        <taxon>Gunneridae</taxon>
        <taxon>Pentapetalae</taxon>
        <taxon>asterids</taxon>
        <taxon>campanulids</taxon>
        <taxon>Asterales</taxon>
        <taxon>Asteraceae</taxon>
        <taxon>Asteroideae</taxon>
        <taxon>Anthemideae</taxon>
        <taxon>Anthemidinae</taxon>
        <taxon>Tanacetum</taxon>
    </lineage>
</organism>
<feature type="region of interest" description="Disordered" evidence="1">
    <location>
        <begin position="49"/>
        <end position="70"/>
    </location>
</feature>
<evidence type="ECO:0000259" key="3">
    <source>
        <dbReference type="Pfam" id="PF25597"/>
    </source>
</evidence>
<dbReference type="EMBL" id="BKCJ010517629">
    <property type="protein sequence ID" value="GFA93702.1"/>
    <property type="molecule type" value="Genomic_DNA"/>
</dbReference>
<protein>
    <submittedName>
        <fullName evidence="4">Retrotransposon protein</fullName>
    </submittedName>
</protein>
<dbReference type="InterPro" id="IPR054722">
    <property type="entry name" value="PolX-like_BBD"/>
</dbReference>
<dbReference type="Pfam" id="PF25597">
    <property type="entry name" value="SH3_retrovirus"/>
    <property type="match status" value="1"/>
</dbReference>
<comment type="caution">
    <text evidence="4">The sequence shown here is derived from an EMBL/GenBank/DDBJ whole genome shotgun (WGS) entry which is preliminary data.</text>
</comment>
<feature type="domain" description="Retroviral polymerase SH3-like" evidence="3">
    <location>
        <begin position="140"/>
        <end position="191"/>
    </location>
</feature>
<proteinExistence type="predicted"/>
<feature type="region of interest" description="Disordered" evidence="1">
    <location>
        <begin position="1"/>
        <end position="31"/>
    </location>
</feature>
<feature type="non-terminal residue" evidence="4">
    <location>
        <position position="205"/>
    </location>
</feature>
<dbReference type="AlphaFoldDB" id="A0A699KKA2"/>
<evidence type="ECO:0000313" key="4">
    <source>
        <dbReference type="EMBL" id="GFA93702.1"/>
    </source>
</evidence>
<dbReference type="InterPro" id="IPR057670">
    <property type="entry name" value="SH3_retrovirus"/>
</dbReference>
<feature type="domain" description="Retrovirus-related Pol polyprotein from transposon TNT 1-94-like beta-barrel" evidence="2">
    <location>
        <begin position="103"/>
        <end position="135"/>
    </location>
</feature>
<feature type="compositionally biased region" description="Acidic residues" evidence="1">
    <location>
        <begin position="21"/>
        <end position="31"/>
    </location>
</feature>
<reference evidence="4" key="1">
    <citation type="journal article" date="2019" name="Sci. Rep.">
        <title>Draft genome of Tanacetum cinerariifolium, the natural source of mosquito coil.</title>
        <authorList>
            <person name="Yamashiro T."/>
            <person name="Shiraishi A."/>
            <person name="Satake H."/>
            <person name="Nakayama K."/>
        </authorList>
    </citation>
    <scope>NUCLEOTIDE SEQUENCE</scope>
</reference>
<sequence length="205" mass="23542">MVKGKREQNRSLALKAKKESSDEDSSNFDSEDKEYAMAVKEFKKFFKRRRSFSPRSSNQRAFIGGAWSDSGEDEEEKAKYETCLVAQASNEICLGINLEPDEWIKDSGYSKHMMGNRKLFSTYKAYNEGKVIFESNLRDYLTKFDPKSYKGVFLGYSQNSKAYIILNKQTIKVKESLNVTFDETPSPPKTSPLKDDELVEEEAIE</sequence>
<name>A0A699KKA2_TANCI</name>
<evidence type="ECO:0000259" key="2">
    <source>
        <dbReference type="Pfam" id="PF22936"/>
    </source>
</evidence>
<gene>
    <name evidence="4" type="ORF">Tci_665674</name>
</gene>
<feature type="region of interest" description="Disordered" evidence="1">
    <location>
        <begin position="180"/>
        <end position="205"/>
    </location>
</feature>
<dbReference type="Pfam" id="PF22936">
    <property type="entry name" value="Pol_BBD"/>
    <property type="match status" value="1"/>
</dbReference>